<dbReference type="SUPFAM" id="SSF54593">
    <property type="entry name" value="Glyoxalase/Bleomycin resistance protein/Dihydroxybiphenyl dioxygenase"/>
    <property type="match status" value="1"/>
</dbReference>
<dbReference type="InterPro" id="IPR029068">
    <property type="entry name" value="Glyas_Bleomycin-R_OHBP_Dase"/>
</dbReference>
<comment type="caution">
    <text evidence="2">The sequence shown here is derived from an EMBL/GenBank/DDBJ whole genome shotgun (WGS) entry which is preliminary data.</text>
</comment>
<evidence type="ECO:0000313" key="2">
    <source>
        <dbReference type="EMBL" id="MFC3688252.1"/>
    </source>
</evidence>
<dbReference type="InterPro" id="IPR037523">
    <property type="entry name" value="VOC_core"/>
</dbReference>
<gene>
    <name evidence="2" type="ORF">ACFOLH_07845</name>
</gene>
<evidence type="ECO:0000313" key="3">
    <source>
        <dbReference type="Proteomes" id="UP001595685"/>
    </source>
</evidence>
<dbReference type="Gene3D" id="3.10.180.10">
    <property type="entry name" value="2,3-Dihydroxybiphenyl 1,2-Dioxygenase, domain 1"/>
    <property type="match status" value="1"/>
</dbReference>
<accession>A0ABV7WHB4</accession>
<dbReference type="PANTHER" id="PTHR36503">
    <property type="entry name" value="BLR2520 PROTEIN"/>
    <property type="match status" value="1"/>
</dbReference>
<proteinExistence type="predicted"/>
<dbReference type="PROSITE" id="PS51819">
    <property type="entry name" value="VOC"/>
    <property type="match status" value="1"/>
</dbReference>
<dbReference type="InterPro" id="IPR004360">
    <property type="entry name" value="Glyas_Fos-R_dOase_dom"/>
</dbReference>
<dbReference type="RefSeq" id="WP_340294955.1">
    <property type="nucleotide sequence ID" value="NZ_JBBEOI010000194.1"/>
</dbReference>
<name>A0ABV7WHB4_9MICO</name>
<dbReference type="Proteomes" id="UP001595685">
    <property type="component" value="Unassembled WGS sequence"/>
</dbReference>
<dbReference type="EMBL" id="JBHRWW010000004">
    <property type="protein sequence ID" value="MFC3688252.1"/>
    <property type="molecule type" value="Genomic_DNA"/>
</dbReference>
<protein>
    <submittedName>
        <fullName evidence="2">VOC family protein</fullName>
    </submittedName>
</protein>
<dbReference type="Pfam" id="PF00903">
    <property type="entry name" value="Glyoxalase"/>
    <property type="match status" value="1"/>
</dbReference>
<dbReference type="PANTHER" id="PTHR36503:SF3">
    <property type="entry name" value="BLR0126 PROTEIN"/>
    <property type="match status" value="1"/>
</dbReference>
<organism evidence="2 3">
    <name type="scientific">Aquipuribacter hungaricus</name>
    <dbReference type="NCBI Taxonomy" id="545624"/>
    <lineage>
        <taxon>Bacteria</taxon>
        <taxon>Bacillati</taxon>
        <taxon>Actinomycetota</taxon>
        <taxon>Actinomycetes</taxon>
        <taxon>Micrococcales</taxon>
        <taxon>Intrasporangiaceae</taxon>
        <taxon>Aquipuribacter</taxon>
    </lineage>
</organism>
<feature type="domain" description="VOC" evidence="1">
    <location>
        <begin position="8"/>
        <end position="130"/>
    </location>
</feature>
<keyword evidence="3" id="KW-1185">Reference proteome</keyword>
<reference evidence="3" key="1">
    <citation type="journal article" date="2019" name="Int. J. Syst. Evol. Microbiol.">
        <title>The Global Catalogue of Microorganisms (GCM) 10K type strain sequencing project: providing services to taxonomists for standard genome sequencing and annotation.</title>
        <authorList>
            <consortium name="The Broad Institute Genomics Platform"/>
            <consortium name="The Broad Institute Genome Sequencing Center for Infectious Disease"/>
            <person name="Wu L."/>
            <person name="Ma J."/>
        </authorList>
    </citation>
    <scope>NUCLEOTIDE SEQUENCE [LARGE SCALE GENOMIC DNA]</scope>
    <source>
        <strain evidence="3">NCAIM B.02333</strain>
    </source>
</reference>
<sequence length="142" mass="14794">MPPRARAVLDAVGLVCSDLPRSVAFYRALGCDVPEPDGTGHLEVDLGGVRLMLDTEDVVASFAPDTWTGSTGGRLGLAARCESPEDVDALHDLLVPLGQGSHLAPFDAFWGQRYASVLDPDGSSVDLYAALPGAPVLQVPPG</sequence>
<evidence type="ECO:0000259" key="1">
    <source>
        <dbReference type="PROSITE" id="PS51819"/>
    </source>
</evidence>